<dbReference type="Pfam" id="PF14704">
    <property type="entry name" value="DERM"/>
    <property type="match status" value="1"/>
</dbReference>
<dbReference type="RefSeq" id="WP_141517139.1">
    <property type="nucleotide sequence ID" value="NZ_VICE01000014.1"/>
</dbReference>
<keyword evidence="4" id="KW-0732">Signal</keyword>
<sequence length="336" mass="37242">MRQIAYLAVLFMVSTGLHAASPLSPEVCQGFAREPLMDSRSFMAAAYNYQQHMEMVCRNTSKGTEAKFGLASSFSTIVNYVPVSGSGSADLAYKKSYVDGYCRHIEGMSEESRRVAFSSQEFSANMKETTQSCLEIVKAAALDRARIFAYAEPNNSQLTSYVVTVDVKPSPRQEVELTGYSSNGAVCSFRGQPVEKMELNLDGSTMFVCNKLGDEGTSLVLHTAKMGDVSVRLPGQTDAKIETMQVQIDSLSNMLRHQAEREVILSNCEFPTGDAYNVTNIGWNLPSYNNMWNKMDHPVNADCPSGKVIIGVNSAHRNEYEDRQWRYKCCTVELSP</sequence>
<evidence type="ECO:0000256" key="2">
    <source>
        <dbReference type="ARBA" id="ARBA00022525"/>
    </source>
</evidence>
<feature type="chain" id="PRO_5021442015" evidence="4">
    <location>
        <begin position="20"/>
        <end position="336"/>
    </location>
</feature>
<evidence type="ECO:0000313" key="6">
    <source>
        <dbReference type="Proteomes" id="UP000318212"/>
    </source>
</evidence>
<evidence type="ECO:0000256" key="4">
    <source>
        <dbReference type="SAM" id="SignalP"/>
    </source>
</evidence>
<evidence type="ECO:0000313" key="5">
    <source>
        <dbReference type="EMBL" id="TQD51249.1"/>
    </source>
</evidence>
<evidence type="ECO:0000256" key="3">
    <source>
        <dbReference type="ARBA" id="ARBA00023157"/>
    </source>
</evidence>
<dbReference type="AlphaFoldDB" id="A0A508ANB3"/>
<feature type="signal peptide" evidence="4">
    <location>
        <begin position="1"/>
        <end position="19"/>
    </location>
</feature>
<accession>A0A508ANB3</accession>
<evidence type="ECO:0000256" key="1">
    <source>
        <dbReference type="ARBA" id="ARBA00004613"/>
    </source>
</evidence>
<organism evidence="5 6">
    <name type="scientific">Marilutibacter aestuarii</name>
    <dbReference type="NCBI Taxonomy" id="1706195"/>
    <lineage>
        <taxon>Bacteria</taxon>
        <taxon>Pseudomonadati</taxon>
        <taxon>Pseudomonadota</taxon>
        <taxon>Gammaproteobacteria</taxon>
        <taxon>Lysobacterales</taxon>
        <taxon>Lysobacteraceae</taxon>
        <taxon>Marilutibacter</taxon>
    </lineage>
</organism>
<protein>
    <submittedName>
        <fullName evidence="5">Uncharacterized protein</fullName>
    </submittedName>
</protein>
<reference evidence="5 6" key="1">
    <citation type="submission" date="2019-06" db="EMBL/GenBank/DDBJ databases">
        <title>Lysobacter alkalisoli sp. nov. isolated from saline soil.</title>
        <authorList>
            <person name="Sun J.-Q."/>
            <person name="Xu L."/>
        </authorList>
    </citation>
    <scope>NUCLEOTIDE SEQUENCE [LARGE SCALE GENOMIC DNA]</scope>
    <source>
        <strain evidence="5 6">JCM 31130</strain>
    </source>
</reference>
<dbReference type="EMBL" id="VICE01000014">
    <property type="protein sequence ID" value="TQD51249.1"/>
    <property type="molecule type" value="Genomic_DNA"/>
</dbReference>
<keyword evidence="2" id="KW-0964">Secreted</keyword>
<comment type="subcellular location">
    <subcellularLocation>
        <location evidence="1">Secreted</location>
    </subcellularLocation>
</comment>
<gene>
    <name evidence="5" type="ORF">FKV25_02115</name>
</gene>
<comment type="caution">
    <text evidence="5">The sequence shown here is derived from an EMBL/GenBank/DDBJ whole genome shotgun (WGS) entry which is preliminary data.</text>
</comment>
<dbReference type="Proteomes" id="UP000318212">
    <property type="component" value="Unassembled WGS sequence"/>
</dbReference>
<proteinExistence type="predicted"/>
<name>A0A508ANB3_9GAMM</name>
<keyword evidence="6" id="KW-1185">Reference proteome</keyword>
<dbReference type="GO" id="GO:0005576">
    <property type="term" value="C:extracellular region"/>
    <property type="evidence" value="ECO:0007669"/>
    <property type="project" value="UniProtKB-SubCell"/>
</dbReference>
<keyword evidence="3" id="KW-1015">Disulfide bond</keyword>
<dbReference type="InterPro" id="IPR026645">
    <property type="entry name" value="Dermatopontin"/>
</dbReference>